<dbReference type="InterPro" id="IPR032528">
    <property type="entry name" value="Ribosom_S30AE_C"/>
</dbReference>
<dbReference type="Proteomes" id="UP001501676">
    <property type="component" value="Unassembled WGS sequence"/>
</dbReference>
<gene>
    <name evidence="2" type="ORF">GCM10020369_66370</name>
</gene>
<proteinExistence type="predicted"/>
<feature type="domain" description="Sigma 54 modulation/S30EA ribosomal protein C-terminal" evidence="1">
    <location>
        <begin position="137"/>
        <end position="192"/>
    </location>
</feature>
<dbReference type="Gene3D" id="3.30.505.50">
    <property type="entry name" value="Sigma 54 modulation/S30EA ribosomal protein, C-terminal domain"/>
    <property type="match status" value="2"/>
</dbReference>
<dbReference type="InterPro" id="IPR038416">
    <property type="entry name" value="Ribosom_S30AE_C_sf"/>
</dbReference>
<dbReference type="PANTHER" id="PTHR33231">
    <property type="entry name" value="30S RIBOSOMAL PROTEIN"/>
    <property type="match status" value="1"/>
</dbReference>
<dbReference type="Pfam" id="PF16321">
    <property type="entry name" value="Ribosom_S30AE_C"/>
    <property type="match status" value="1"/>
</dbReference>
<keyword evidence="3" id="KW-1185">Reference proteome</keyword>
<dbReference type="InterPro" id="IPR050574">
    <property type="entry name" value="HPF/YfiA_ribosome-assoc"/>
</dbReference>
<evidence type="ECO:0000313" key="2">
    <source>
        <dbReference type="EMBL" id="GAA3394976.1"/>
    </source>
</evidence>
<comment type="caution">
    <text evidence="2">The sequence shown here is derived from an EMBL/GenBank/DDBJ whole genome shotgun (WGS) entry which is preliminary data.</text>
</comment>
<sequence>MSVQKMAPFDRHPAAPQEIPPADLAVEVTTEGYFAPDVPDYARRKVRAAVRHCPFPILRASVRLVRFADPALPRPVVSTALVNVNGRLVRVQTTAESARVGLDALQHSLRTAIERLDRHHTRHGHGRRPAFLGEADDEREIHPHGTYAPTACTVDEAIADLEALDREFHLFHDVEAAEDSVVFRGGPSGYRLARVRHRPLVTPPATAVSIEVEDAPQLTVEAAAERLLYAGQPYVFFADLATGRGAVLHVQRDGHFGLVTLD</sequence>
<evidence type="ECO:0000259" key="1">
    <source>
        <dbReference type="Pfam" id="PF16321"/>
    </source>
</evidence>
<dbReference type="EMBL" id="BAAAYN010000047">
    <property type="protein sequence ID" value="GAA3394976.1"/>
    <property type="molecule type" value="Genomic_DNA"/>
</dbReference>
<protein>
    <submittedName>
        <fullName evidence="2">HPF/RaiA family ribosome-associated protein</fullName>
    </submittedName>
</protein>
<organism evidence="2 3">
    <name type="scientific">Cryptosporangium minutisporangium</name>
    <dbReference type="NCBI Taxonomy" id="113569"/>
    <lineage>
        <taxon>Bacteria</taxon>
        <taxon>Bacillati</taxon>
        <taxon>Actinomycetota</taxon>
        <taxon>Actinomycetes</taxon>
        <taxon>Cryptosporangiales</taxon>
        <taxon>Cryptosporangiaceae</taxon>
        <taxon>Cryptosporangium</taxon>
    </lineage>
</organism>
<name>A0ABP6T780_9ACTN</name>
<dbReference type="PANTHER" id="PTHR33231:SF1">
    <property type="entry name" value="30S RIBOSOMAL PROTEIN"/>
    <property type="match status" value="1"/>
</dbReference>
<dbReference type="RefSeq" id="WP_345732211.1">
    <property type="nucleotide sequence ID" value="NZ_BAAAYN010000047.1"/>
</dbReference>
<accession>A0ABP6T780</accession>
<reference evidence="3" key="1">
    <citation type="journal article" date="2019" name="Int. J. Syst. Evol. Microbiol.">
        <title>The Global Catalogue of Microorganisms (GCM) 10K type strain sequencing project: providing services to taxonomists for standard genome sequencing and annotation.</title>
        <authorList>
            <consortium name="The Broad Institute Genomics Platform"/>
            <consortium name="The Broad Institute Genome Sequencing Center for Infectious Disease"/>
            <person name="Wu L."/>
            <person name="Ma J."/>
        </authorList>
    </citation>
    <scope>NUCLEOTIDE SEQUENCE [LARGE SCALE GENOMIC DNA]</scope>
    <source>
        <strain evidence="3">JCM 9458</strain>
    </source>
</reference>
<evidence type="ECO:0000313" key="3">
    <source>
        <dbReference type="Proteomes" id="UP001501676"/>
    </source>
</evidence>